<dbReference type="GO" id="GO:1905515">
    <property type="term" value="P:non-motile cilium assembly"/>
    <property type="evidence" value="ECO:0007669"/>
    <property type="project" value="TreeGrafter"/>
</dbReference>
<dbReference type="InterPro" id="IPR015943">
    <property type="entry name" value="WD40/YVTN_repeat-like_dom_sf"/>
</dbReference>
<dbReference type="SUPFAM" id="SSF50998">
    <property type="entry name" value="Quinoprotein alcohol dehydrogenase-like"/>
    <property type="match status" value="1"/>
</dbReference>
<evidence type="ECO:0000259" key="4">
    <source>
        <dbReference type="Pfam" id="PF23377"/>
    </source>
</evidence>
<evidence type="ECO:0000256" key="1">
    <source>
        <dbReference type="ARBA" id="ARBA00022574"/>
    </source>
</evidence>
<dbReference type="GO" id="GO:0061512">
    <property type="term" value="P:protein localization to cilium"/>
    <property type="evidence" value="ECO:0007669"/>
    <property type="project" value="TreeGrafter"/>
</dbReference>
<evidence type="ECO:0000256" key="3">
    <source>
        <dbReference type="SAM" id="MobiDB-lite"/>
    </source>
</evidence>
<dbReference type="Proteomes" id="UP001445335">
    <property type="component" value="Unassembled WGS sequence"/>
</dbReference>
<dbReference type="InterPro" id="IPR011047">
    <property type="entry name" value="Quinoprotein_ADH-like_sf"/>
</dbReference>
<keyword evidence="7" id="KW-1185">Reference proteome</keyword>
<evidence type="ECO:0000313" key="6">
    <source>
        <dbReference type="EMBL" id="KAK9825901.1"/>
    </source>
</evidence>
<proteinExistence type="predicted"/>
<dbReference type="InterPro" id="IPR057411">
    <property type="entry name" value="TPR_IFT122"/>
</dbReference>
<evidence type="ECO:0000259" key="5">
    <source>
        <dbReference type="Pfam" id="PF25295"/>
    </source>
</evidence>
<dbReference type="GO" id="GO:0035721">
    <property type="term" value="P:intraciliary retrograde transport"/>
    <property type="evidence" value="ECO:0007669"/>
    <property type="project" value="TreeGrafter"/>
</dbReference>
<feature type="domain" description="Intraflagellar transport protein 122 homolog TPR" evidence="5">
    <location>
        <begin position="433"/>
        <end position="553"/>
    </location>
</feature>
<gene>
    <name evidence="6" type="ORF">WJX81_003715</name>
</gene>
<comment type="caution">
    <text evidence="6">The sequence shown here is derived from an EMBL/GenBank/DDBJ whole genome shotgun (WGS) entry which is preliminary data.</text>
</comment>
<organism evidence="6 7">
    <name type="scientific">Elliptochloris bilobata</name>
    <dbReference type="NCBI Taxonomy" id="381761"/>
    <lineage>
        <taxon>Eukaryota</taxon>
        <taxon>Viridiplantae</taxon>
        <taxon>Chlorophyta</taxon>
        <taxon>core chlorophytes</taxon>
        <taxon>Trebouxiophyceae</taxon>
        <taxon>Trebouxiophyceae incertae sedis</taxon>
        <taxon>Elliptochloris clade</taxon>
        <taxon>Elliptochloris</taxon>
    </lineage>
</organism>
<dbReference type="InterPro" id="IPR056152">
    <property type="entry name" value="Beta-prop_IFT122_2nd"/>
</dbReference>
<feature type="domain" description="IFT122 second beta-propeller" evidence="4">
    <location>
        <begin position="180"/>
        <end position="424"/>
    </location>
</feature>
<dbReference type="AlphaFoldDB" id="A0AAW1QWQ6"/>
<dbReference type="EMBL" id="JALJOU010000069">
    <property type="protein sequence ID" value="KAK9825901.1"/>
    <property type="molecule type" value="Genomic_DNA"/>
</dbReference>
<evidence type="ECO:0008006" key="8">
    <source>
        <dbReference type="Google" id="ProtNLM"/>
    </source>
</evidence>
<dbReference type="Pfam" id="PF25295">
    <property type="entry name" value="TPR_IFT122"/>
    <property type="match status" value="1"/>
</dbReference>
<evidence type="ECO:0000313" key="7">
    <source>
        <dbReference type="Proteomes" id="UP001445335"/>
    </source>
</evidence>
<keyword evidence="2" id="KW-0677">Repeat</keyword>
<dbReference type="GO" id="GO:0097730">
    <property type="term" value="C:non-motile cilium"/>
    <property type="evidence" value="ECO:0007669"/>
    <property type="project" value="TreeGrafter"/>
</dbReference>
<dbReference type="Gene3D" id="1.25.40.470">
    <property type="match status" value="1"/>
</dbReference>
<dbReference type="InterPro" id="IPR039857">
    <property type="entry name" value="Ift122/121"/>
</dbReference>
<evidence type="ECO:0000256" key="2">
    <source>
        <dbReference type="ARBA" id="ARBA00022737"/>
    </source>
</evidence>
<dbReference type="GO" id="GO:0030991">
    <property type="term" value="C:intraciliary transport particle A"/>
    <property type="evidence" value="ECO:0007669"/>
    <property type="project" value="TreeGrafter"/>
</dbReference>
<dbReference type="PANTHER" id="PTHR12764">
    <property type="entry name" value="WD REPEAT DOMAIN-RELATED"/>
    <property type="match status" value="1"/>
</dbReference>
<name>A0AAW1QWQ6_9CHLO</name>
<accession>A0AAW1QWQ6</accession>
<reference evidence="6 7" key="1">
    <citation type="journal article" date="2024" name="Nat. Commun.">
        <title>Phylogenomics reveals the evolutionary origins of lichenization in chlorophyte algae.</title>
        <authorList>
            <person name="Puginier C."/>
            <person name="Libourel C."/>
            <person name="Otte J."/>
            <person name="Skaloud P."/>
            <person name="Haon M."/>
            <person name="Grisel S."/>
            <person name="Petersen M."/>
            <person name="Berrin J.G."/>
            <person name="Delaux P.M."/>
            <person name="Dal Grande F."/>
            <person name="Keller J."/>
        </authorList>
    </citation>
    <scope>NUCLEOTIDE SEQUENCE [LARGE SCALE GENOMIC DNA]</scope>
    <source>
        <strain evidence="6 7">SAG 245.80</strain>
    </source>
</reference>
<sequence>MRSTLAWSEEPLGVDGACSDCTDLAYSPDGEHLVVAAGVRVLVYAAASGELLHSVPVQQRSQAASRHKLPGTAVAAAWSASGRRLALLLAGGGVNLRERSGTEAAALRMPAPATALAWRPPMAAGADDVLAVARADGLLALHGPSARALNLHPGGSHVAVAAGGRRGGVAVYSLAFTTVHGLHRSRYASRSATMTDIVVQDLAYDARAMIACGALVRKVAVYARRLAVLLPGRLLALHYTLVARVDRQLECNLLVATDQHLVLCQDCMMEALDWGGATTRTWALDAPVRYVRCVGGPPGREGLLAGLRSGAVLMLFIDRDAPVPLFMHDAPVRCLDLSAGRGRVAVVDDASLLSVYCLATRARLWGAPGAASAAWNSVCDDMLAWSGGGCLSMRTADFPPHRQPMQGFVVGFSESRVYCLHQATLQALDVPHSATLAHFLALQDFRGAYQVACLGVTEADWRALGWAAARALQLGVARAAWARLRDAPLLEALHRLAAQRAAGLPDAHAAAAVLALQGCFSEAADAFAAAGAPERALDLLADMRMFSEARAFAARMTLPALDAPAEGGAGPGPAEHPDGAGKPPLGPRPADNQLVARLRMREGEWLEQERQDLPAAAAAYAEAGDAGRGVALLASHARWDALAQLAQGLDLGADVAALRVAGEALRGAGHDGAHAALSRLGDVKARCRP</sequence>
<protein>
    <recommendedName>
        <fullName evidence="8">Intraflagellar transport protein 122 homolog</fullName>
    </recommendedName>
</protein>
<dbReference type="Pfam" id="PF23377">
    <property type="entry name" value="Beta-prop_IFT122_2nd"/>
    <property type="match status" value="1"/>
</dbReference>
<keyword evidence="1" id="KW-0853">WD repeat</keyword>
<dbReference type="PANTHER" id="PTHR12764:SF4">
    <property type="entry name" value="INTRAFLAGELLAR TRANSPORT PROTEIN 122 HOMOLOG"/>
    <property type="match status" value="1"/>
</dbReference>
<feature type="region of interest" description="Disordered" evidence="3">
    <location>
        <begin position="563"/>
        <end position="590"/>
    </location>
</feature>
<dbReference type="Gene3D" id="2.130.10.10">
    <property type="entry name" value="YVTN repeat-like/Quinoprotein amine dehydrogenase"/>
    <property type="match status" value="1"/>
</dbReference>